<dbReference type="SUPFAM" id="SSF53474">
    <property type="entry name" value="alpha/beta-Hydrolases"/>
    <property type="match status" value="1"/>
</dbReference>
<organism evidence="8 9">
    <name type="scientific">Mycena sanguinolenta</name>
    <dbReference type="NCBI Taxonomy" id="230812"/>
    <lineage>
        <taxon>Eukaryota</taxon>
        <taxon>Fungi</taxon>
        <taxon>Dikarya</taxon>
        <taxon>Basidiomycota</taxon>
        <taxon>Agaricomycotina</taxon>
        <taxon>Agaricomycetes</taxon>
        <taxon>Agaricomycetidae</taxon>
        <taxon>Agaricales</taxon>
        <taxon>Marasmiineae</taxon>
        <taxon>Mycenaceae</taxon>
        <taxon>Mycena</taxon>
    </lineage>
</organism>
<dbReference type="Proteomes" id="UP000623467">
    <property type="component" value="Unassembled WGS sequence"/>
</dbReference>
<dbReference type="Pfam" id="PF00450">
    <property type="entry name" value="Peptidase_S10"/>
    <property type="match status" value="2"/>
</dbReference>
<keyword evidence="5 7" id="KW-0378">Hydrolase</keyword>
<comment type="caution">
    <text evidence="8">The sequence shown here is derived from an EMBL/GenBank/DDBJ whole genome shotgun (WGS) entry which is preliminary data.</text>
</comment>
<dbReference type="OrthoDB" id="443318at2759"/>
<accession>A0A8H7D3S7</accession>
<evidence type="ECO:0000256" key="2">
    <source>
        <dbReference type="ARBA" id="ARBA00022645"/>
    </source>
</evidence>
<evidence type="ECO:0000256" key="5">
    <source>
        <dbReference type="ARBA" id="ARBA00022801"/>
    </source>
</evidence>
<dbReference type="AlphaFoldDB" id="A0A8H7D3S7"/>
<evidence type="ECO:0000256" key="7">
    <source>
        <dbReference type="RuleBase" id="RU361156"/>
    </source>
</evidence>
<evidence type="ECO:0000256" key="1">
    <source>
        <dbReference type="ARBA" id="ARBA00009431"/>
    </source>
</evidence>
<keyword evidence="6" id="KW-0325">Glycoprotein</keyword>
<evidence type="ECO:0000256" key="3">
    <source>
        <dbReference type="ARBA" id="ARBA00022670"/>
    </source>
</evidence>
<keyword evidence="4 7" id="KW-0732">Signal</keyword>
<gene>
    <name evidence="8" type="ORF">MSAN_01145200</name>
</gene>
<dbReference type="InterPro" id="IPR018202">
    <property type="entry name" value="Ser_caboxypep_ser_AS"/>
</dbReference>
<dbReference type="Gene3D" id="3.40.50.1820">
    <property type="entry name" value="alpha/beta hydrolase"/>
    <property type="match status" value="1"/>
</dbReference>
<evidence type="ECO:0000256" key="4">
    <source>
        <dbReference type="ARBA" id="ARBA00022729"/>
    </source>
</evidence>
<feature type="chain" id="PRO_5034356756" description="Carboxypeptidase" evidence="7">
    <location>
        <begin position="17"/>
        <end position="667"/>
    </location>
</feature>
<sequence length="667" mass="71183">MLQIALASILVLSCAAQSPSTGPPSTFPHAYPGMPTTSFGPDWQKYFEVTGQLPNVTGPIARSFAGNVGVNRADHPNATLFFWAFEKANGTLTGSAADTDPWMIWLNGGPGSSSMIGLMTENGPLQVTGTYSIVQNNFSWNHLADTIWVDQPVGTGYSTSDATGYVPDEDQMGEDFVQFLSNLVKIFPSLAKRPLYLAGESYAGTYAHCTCDHLPPADGCLTRLQPYITKTIFSTPNPPVSLRKIIVGDGTLGDAATFLYVPTLTTIETYPQLIGYDPDVYNYFKTQEHLCGYDLNFTYPQNGHFPTLKDPSFGSSPSFGGATKARSKLSLKTLAEQGGRYQASSGITKGLLARREEWKRDLSNRPNGTLDPYYGCFIYDELLDYATNFTFPWTLGGIDVYDIPDALNPEVPSDPTVFMNDNRTRTALHAPTSKNWTESFGFPFGGLANGTSFGDPSPAPMVFLSELASNASARGVAIVFYSGNDDSLVAHRGTEAVIQNMTFSGVQGFTRPPATPWSDDKGNFAGIVHQERNLTFVLFKGAGHLVPNSVPEAAFVFVREFVLGSNQTGLVNNGTGSVVGGESAPLEADVMPGGLAIFYGDGDFATTTASTIAPSATLAAWSEFIASATAAGNVSDVGKSNGGATLMSPLWHVCAALCVGAGMMSIV</sequence>
<dbReference type="PROSITE" id="PS00131">
    <property type="entry name" value="CARBOXYPEPT_SER_SER"/>
    <property type="match status" value="1"/>
</dbReference>
<reference evidence="8" key="1">
    <citation type="submission" date="2020-05" db="EMBL/GenBank/DDBJ databases">
        <title>Mycena genomes resolve the evolution of fungal bioluminescence.</title>
        <authorList>
            <person name="Tsai I.J."/>
        </authorList>
    </citation>
    <scope>NUCLEOTIDE SEQUENCE</scope>
    <source>
        <strain evidence="8">160909Yilan</strain>
    </source>
</reference>
<dbReference type="PRINTS" id="PR00724">
    <property type="entry name" value="CRBOXYPTASEC"/>
</dbReference>
<feature type="signal peptide" evidence="7">
    <location>
        <begin position="1"/>
        <end position="16"/>
    </location>
</feature>
<dbReference type="EC" id="3.4.16.-" evidence="7"/>
<keyword evidence="2 7" id="KW-0121">Carboxypeptidase</keyword>
<dbReference type="EMBL" id="JACAZH010000008">
    <property type="protein sequence ID" value="KAF7361134.1"/>
    <property type="molecule type" value="Genomic_DNA"/>
</dbReference>
<name>A0A8H7D3S7_9AGAR</name>
<evidence type="ECO:0000256" key="6">
    <source>
        <dbReference type="ARBA" id="ARBA00023180"/>
    </source>
</evidence>
<dbReference type="InterPro" id="IPR001563">
    <property type="entry name" value="Peptidase_S10"/>
</dbReference>
<keyword evidence="3 7" id="KW-0645">Protease</keyword>
<dbReference type="InterPro" id="IPR029058">
    <property type="entry name" value="AB_hydrolase_fold"/>
</dbReference>
<comment type="similarity">
    <text evidence="1 7">Belongs to the peptidase S10 family.</text>
</comment>
<dbReference type="PANTHER" id="PTHR11802">
    <property type="entry name" value="SERINE PROTEASE FAMILY S10 SERINE CARBOXYPEPTIDASE"/>
    <property type="match status" value="1"/>
</dbReference>
<evidence type="ECO:0000313" key="8">
    <source>
        <dbReference type="EMBL" id="KAF7361134.1"/>
    </source>
</evidence>
<keyword evidence="9" id="KW-1185">Reference proteome</keyword>
<dbReference type="GO" id="GO:0004185">
    <property type="term" value="F:serine-type carboxypeptidase activity"/>
    <property type="evidence" value="ECO:0007669"/>
    <property type="project" value="UniProtKB-UniRule"/>
</dbReference>
<protein>
    <recommendedName>
        <fullName evidence="7">Carboxypeptidase</fullName>
        <ecNumber evidence="7">3.4.16.-</ecNumber>
    </recommendedName>
</protein>
<dbReference type="GO" id="GO:0006508">
    <property type="term" value="P:proteolysis"/>
    <property type="evidence" value="ECO:0007669"/>
    <property type="project" value="UniProtKB-KW"/>
</dbReference>
<evidence type="ECO:0000313" key="9">
    <source>
        <dbReference type="Proteomes" id="UP000623467"/>
    </source>
</evidence>
<proteinExistence type="inferred from homology"/>
<dbReference type="PANTHER" id="PTHR11802:SF3">
    <property type="entry name" value="RETINOID-INDUCIBLE SERINE CARBOXYPEPTIDASE"/>
    <property type="match status" value="1"/>
</dbReference>